<feature type="transmembrane region" description="Helical" evidence="7">
    <location>
        <begin position="272"/>
        <end position="292"/>
    </location>
</feature>
<dbReference type="AlphaFoldDB" id="A0A1G9WJU1"/>
<organism evidence="8 9">
    <name type="scientific">Actinomyces ruminicola</name>
    <dbReference type="NCBI Taxonomy" id="332524"/>
    <lineage>
        <taxon>Bacteria</taxon>
        <taxon>Bacillati</taxon>
        <taxon>Actinomycetota</taxon>
        <taxon>Actinomycetes</taxon>
        <taxon>Actinomycetales</taxon>
        <taxon>Actinomycetaceae</taxon>
        <taxon>Actinomyces</taxon>
    </lineage>
</organism>
<comment type="subcellular location">
    <subcellularLocation>
        <location evidence="1">Cell membrane</location>
        <topology evidence="1">Multi-pass membrane protein</topology>
    </subcellularLocation>
</comment>
<feature type="transmembrane region" description="Helical" evidence="7">
    <location>
        <begin position="99"/>
        <end position="122"/>
    </location>
</feature>
<feature type="region of interest" description="Disordered" evidence="6">
    <location>
        <begin position="321"/>
        <end position="362"/>
    </location>
</feature>
<keyword evidence="4 7" id="KW-1133">Transmembrane helix</keyword>
<protein>
    <submittedName>
        <fullName evidence="8">Ribose transport system permease protein</fullName>
    </submittedName>
</protein>
<evidence type="ECO:0000256" key="3">
    <source>
        <dbReference type="ARBA" id="ARBA00022692"/>
    </source>
</evidence>
<dbReference type="RefSeq" id="WP_176760853.1">
    <property type="nucleotide sequence ID" value="NZ_FNHU01000007.1"/>
</dbReference>
<feature type="transmembrane region" description="Helical" evidence="7">
    <location>
        <begin position="15"/>
        <end position="37"/>
    </location>
</feature>
<evidence type="ECO:0000256" key="5">
    <source>
        <dbReference type="ARBA" id="ARBA00023136"/>
    </source>
</evidence>
<evidence type="ECO:0000313" key="9">
    <source>
        <dbReference type="Proteomes" id="UP000199671"/>
    </source>
</evidence>
<proteinExistence type="predicted"/>
<evidence type="ECO:0000256" key="1">
    <source>
        <dbReference type="ARBA" id="ARBA00004651"/>
    </source>
</evidence>
<evidence type="ECO:0000256" key="2">
    <source>
        <dbReference type="ARBA" id="ARBA00022475"/>
    </source>
</evidence>
<feature type="compositionally biased region" description="Basic and acidic residues" evidence="6">
    <location>
        <begin position="331"/>
        <end position="341"/>
    </location>
</feature>
<dbReference type="GO" id="GO:0005886">
    <property type="term" value="C:plasma membrane"/>
    <property type="evidence" value="ECO:0007669"/>
    <property type="project" value="UniProtKB-SubCell"/>
</dbReference>
<keyword evidence="2" id="KW-1003">Cell membrane</keyword>
<dbReference type="GO" id="GO:0022857">
    <property type="term" value="F:transmembrane transporter activity"/>
    <property type="evidence" value="ECO:0007669"/>
    <property type="project" value="InterPro"/>
</dbReference>
<evidence type="ECO:0000256" key="6">
    <source>
        <dbReference type="SAM" id="MobiDB-lite"/>
    </source>
</evidence>
<dbReference type="InterPro" id="IPR001851">
    <property type="entry name" value="ABC_transp_permease"/>
</dbReference>
<dbReference type="PANTHER" id="PTHR32196">
    <property type="entry name" value="ABC TRANSPORTER PERMEASE PROTEIN YPHD-RELATED-RELATED"/>
    <property type="match status" value="1"/>
</dbReference>
<keyword evidence="3 7" id="KW-0812">Transmembrane</keyword>
<evidence type="ECO:0000256" key="7">
    <source>
        <dbReference type="SAM" id="Phobius"/>
    </source>
</evidence>
<dbReference type="EMBL" id="FNHU01000007">
    <property type="protein sequence ID" value="SDM84436.1"/>
    <property type="molecule type" value="Genomic_DNA"/>
</dbReference>
<name>A0A1G9WJU1_9ACTO</name>
<dbReference type="PANTHER" id="PTHR32196:SF72">
    <property type="entry name" value="RIBOSE IMPORT PERMEASE PROTEIN RBSC"/>
    <property type="match status" value="1"/>
</dbReference>
<feature type="transmembrane region" description="Helical" evidence="7">
    <location>
        <begin position="218"/>
        <end position="236"/>
    </location>
</feature>
<feature type="transmembrane region" description="Helical" evidence="7">
    <location>
        <begin position="166"/>
        <end position="187"/>
    </location>
</feature>
<dbReference type="Pfam" id="PF02653">
    <property type="entry name" value="BPD_transp_2"/>
    <property type="match status" value="1"/>
</dbReference>
<dbReference type="CDD" id="cd06579">
    <property type="entry name" value="TM_PBP1_transp_AraH_like"/>
    <property type="match status" value="1"/>
</dbReference>
<accession>A0A1G9WJU1</accession>
<sequence length="362" mass="37264">MNSISSAVAAWRSRINAQAFTIAIAALVIYLGFGILNPRFLGLDNLRDVAISACVNGLIGLGMTFVIITGGIDLSVGSIASLSGMVSAALMVNQGMNPYLGFLVGLVVGALCGLVNGVLVALVRLPPFIATLGTMSIFQGLAYVVTDGLPVYNIPKPFVMILNSRIMGVPTSVAAVAICAIICWFLLRRTVFGQNVIATGGSEETAWLSGVNVARVKIMVYVLAGTLSGLGGMVVVARISAAQSEAGAPYQMTAIASSVIGGANLMGGEGSIGGTIIGALILGALTNGLVLLSVPSFYEQIVTGLVVVIAVTFDQVGKNWPAMRRGTKRPKQLEERADGAREPGLPTSVPATEADASGVDHD</sequence>
<gene>
    <name evidence="8" type="ORF">SAMN04487766_107158</name>
</gene>
<evidence type="ECO:0000256" key="4">
    <source>
        <dbReference type="ARBA" id="ARBA00022989"/>
    </source>
</evidence>
<feature type="transmembrane region" description="Helical" evidence="7">
    <location>
        <begin position="128"/>
        <end position="145"/>
    </location>
</feature>
<evidence type="ECO:0000313" key="8">
    <source>
        <dbReference type="EMBL" id="SDM84436.1"/>
    </source>
</evidence>
<reference evidence="8 9" key="1">
    <citation type="submission" date="2016-10" db="EMBL/GenBank/DDBJ databases">
        <authorList>
            <person name="de Groot N.N."/>
        </authorList>
    </citation>
    <scope>NUCLEOTIDE SEQUENCE [LARGE SCALE GENOMIC DNA]</scope>
    <source>
        <strain evidence="8 9">KPR-7B</strain>
    </source>
</reference>
<dbReference type="Proteomes" id="UP000199671">
    <property type="component" value="Unassembled WGS sequence"/>
</dbReference>
<keyword evidence="5 7" id="KW-0472">Membrane</keyword>